<proteinExistence type="inferred from homology"/>
<reference evidence="18" key="1">
    <citation type="journal article" date="2010" name="Science">
        <title>Plasticity of animal genome architecture unmasked by rapid evolution of a pelagic tunicate.</title>
        <authorList>
            <person name="Denoeud F."/>
            <person name="Henriet S."/>
            <person name="Mungpakdee S."/>
            <person name="Aury J.M."/>
            <person name="Da Silva C."/>
            <person name="Brinkmann H."/>
            <person name="Mikhaleva J."/>
            <person name="Olsen L.C."/>
            <person name="Jubin C."/>
            <person name="Canestro C."/>
            <person name="Bouquet J.M."/>
            <person name="Danks G."/>
            <person name="Poulain J."/>
            <person name="Campsteijn C."/>
            <person name="Adamski M."/>
            <person name="Cross I."/>
            <person name="Yadetie F."/>
            <person name="Muffato M."/>
            <person name="Louis A."/>
            <person name="Butcher S."/>
            <person name="Tsagkogeorga G."/>
            <person name="Konrad A."/>
            <person name="Singh S."/>
            <person name="Jensen M.F."/>
            <person name="Cong E.H."/>
            <person name="Eikeseth-Otteraa H."/>
            <person name="Noel B."/>
            <person name="Anthouard V."/>
            <person name="Porcel B.M."/>
            <person name="Kachouri-Lafond R."/>
            <person name="Nishino A."/>
            <person name="Ugolini M."/>
            <person name="Chourrout P."/>
            <person name="Nishida H."/>
            <person name="Aasland R."/>
            <person name="Huzurbazar S."/>
            <person name="Westhof E."/>
            <person name="Delsuc F."/>
            <person name="Lehrach H."/>
            <person name="Reinhardt R."/>
            <person name="Weissenbach J."/>
            <person name="Roy S.W."/>
            <person name="Artiguenave F."/>
            <person name="Postlethwait J.H."/>
            <person name="Manak J.R."/>
            <person name="Thompson E.M."/>
            <person name="Jaillon O."/>
            <person name="Du Pasquier L."/>
            <person name="Boudinot P."/>
            <person name="Liberles D.A."/>
            <person name="Volff J.N."/>
            <person name="Philippe H."/>
            <person name="Lenhard B."/>
            <person name="Roest Crollius H."/>
            <person name="Wincker P."/>
            <person name="Chourrout D."/>
        </authorList>
    </citation>
    <scope>NUCLEOTIDE SEQUENCE [LARGE SCALE GENOMIC DNA]</scope>
</reference>
<evidence type="ECO:0000256" key="8">
    <source>
        <dbReference type="ARBA" id="ARBA00022919"/>
    </source>
</evidence>
<evidence type="ECO:0000256" key="14">
    <source>
        <dbReference type="ARBA" id="ARBA00038965"/>
    </source>
</evidence>
<dbReference type="AlphaFoldDB" id="E4XF21"/>
<dbReference type="EMBL" id="FN653044">
    <property type="protein sequence ID" value="CBY24205.1"/>
    <property type="molecule type" value="Genomic_DNA"/>
</dbReference>
<sequence>MSELVLLQFRERAATALVALRAVVNEKCEQDDKFSLVLKTAGSTLLACYIYDIVYNNDIHFTDRVQSKFFKTLRLLPIIGPKIKDEVEKAKASVRKNKDLYNPSYLLELPAKSRTVDEMKIIIKDYLDMDTIDWRNGRVQGAVYDHDAELIEISAKAYEMFMWSNPLHADVFKGVRKMEAEVLAMCLKLYNGPPDSCGLFTCGGTESIGLAVLSARNMALAKGIKWPELIMPATAHPAFDKACDYFRVKKIKVAVHPTTFEADVSKMKSAISSSTCLLVGSAPTYPHGVYDDFEKINELARYYKIPFHIDCCLGGFINPFAAAAGYKIPTFDFRLSHVTSVSCDTHKYGYTPKGSSVVLFRTPEIRRAAIYSCTDWPGGVYATPTYAGSRSGASSATTWACMLKIGHAGYIERTKSVLDASRALREGISRINGLKIMGNSIGTVVAFTSEKVNIFQLMHDLASKKKWIFGPLQFPSGIHITVTKTHTKAGVVKTILKDIEELNKELIAAGSEYVSDAVAVYGLAQTIPDRSIVGSIAATFIETCLDTNVQQVAEEAEDTKRG</sequence>
<evidence type="ECO:0000256" key="11">
    <source>
        <dbReference type="ARBA" id="ARBA00023136"/>
    </source>
</evidence>
<evidence type="ECO:0000313" key="18">
    <source>
        <dbReference type="EMBL" id="CBY24205.1"/>
    </source>
</evidence>
<dbReference type="Gene3D" id="6.10.140.2150">
    <property type="match status" value="1"/>
</dbReference>
<dbReference type="InterPro" id="IPR002129">
    <property type="entry name" value="PyrdxlP-dep_de-COase"/>
</dbReference>
<comment type="similarity">
    <text evidence="13">Belongs to the group II decarboxylase family. Sphingosine-1-phosphate lyase subfamily.</text>
</comment>
<evidence type="ECO:0000256" key="9">
    <source>
        <dbReference type="ARBA" id="ARBA00022989"/>
    </source>
</evidence>
<dbReference type="SUPFAM" id="SSF53383">
    <property type="entry name" value="PLP-dependent transferases"/>
    <property type="match status" value="1"/>
</dbReference>
<evidence type="ECO:0000256" key="12">
    <source>
        <dbReference type="ARBA" id="ARBA00023239"/>
    </source>
</evidence>
<evidence type="ECO:0000256" key="5">
    <source>
        <dbReference type="ARBA" id="ARBA00022692"/>
    </source>
</evidence>
<dbReference type="FunCoup" id="E4XF21">
    <property type="interactions" value="143"/>
</dbReference>
<protein>
    <recommendedName>
        <fullName evidence="14">sphinganine-1-phosphate aldolase</fullName>
        <ecNumber evidence="14">4.1.2.27</ecNumber>
    </recommendedName>
    <alternativeName>
        <fullName evidence="15">Sphingosine-1-phosphate aldolase</fullName>
    </alternativeName>
</protein>
<dbReference type="OrthoDB" id="10254570at2759"/>
<evidence type="ECO:0000256" key="17">
    <source>
        <dbReference type="RuleBase" id="RU000382"/>
    </source>
</evidence>
<evidence type="ECO:0000256" key="13">
    <source>
        <dbReference type="ARBA" id="ARBA00038302"/>
    </source>
</evidence>
<dbReference type="InterPro" id="IPR015424">
    <property type="entry name" value="PyrdxlP-dep_Trfase"/>
</dbReference>
<dbReference type="GO" id="GO:0005789">
    <property type="term" value="C:endoplasmic reticulum membrane"/>
    <property type="evidence" value="ECO:0007669"/>
    <property type="project" value="UniProtKB-SubCell"/>
</dbReference>
<dbReference type="GO" id="GO:0019752">
    <property type="term" value="P:carboxylic acid metabolic process"/>
    <property type="evidence" value="ECO:0007669"/>
    <property type="project" value="InterPro"/>
</dbReference>
<dbReference type="GO" id="GO:0030170">
    <property type="term" value="F:pyridoxal phosphate binding"/>
    <property type="evidence" value="ECO:0007669"/>
    <property type="project" value="InterPro"/>
</dbReference>
<evidence type="ECO:0000256" key="6">
    <source>
        <dbReference type="ARBA" id="ARBA00022824"/>
    </source>
</evidence>
<dbReference type="Proteomes" id="UP000001307">
    <property type="component" value="Unassembled WGS sequence"/>
</dbReference>
<name>E4XF21_OIKDI</name>
<dbReference type="InterPro" id="IPR015421">
    <property type="entry name" value="PyrdxlP-dep_Trfase_major"/>
</dbReference>
<comment type="pathway">
    <text evidence="3">Lipid metabolism; sphingolipid metabolism.</text>
</comment>
<evidence type="ECO:0000256" key="4">
    <source>
        <dbReference type="ARBA" id="ARBA00004991"/>
    </source>
</evidence>
<dbReference type="Gene3D" id="3.40.640.10">
    <property type="entry name" value="Type I PLP-dependent aspartate aminotransferase-like (Major domain)"/>
    <property type="match status" value="1"/>
</dbReference>
<keyword evidence="9" id="KW-1133">Transmembrane helix</keyword>
<dbReference type="InParanoid" id="E4XF21"/>
<dbReference type="InterPro" id="IPR050477">
    <property type="entry name" value="GrpII_AminoAcid_Decarb"/>
</dbReference>
<gene>
    <name evidence="18" type="ORF">GSOID_T00009554001</name>
</gene>
<keyword evidence="5" id="KW-0812">Transmembrane</keyword>
<keyword evidence="6" id="KW-0256">Endoplasmic reticulum</keyword>
<dbReference type="PANTHER" id="PTHR42735:SF6">
    <property type="entry name" value="SPHINGOSINE-1-PHOSPHATE LYASE 1"/>
    <property type="match status" value="1"/>
</dbReference>
<evidence type="ECO:0000256" key="16">
    <source>
        <dbReference type="PIRSR" id="PIRSR602129-50"/>
    </source>
</evidence>
<organism evidence="18">
    <name type="scientific">Oikopleura dioica</name>
    <name type="common">Tunicate</name>
    <dbReference type="NCBI Taxonomy" id="34765"/>
    <lineage>
        <taxon>Eukaryota</taxon>
        <taxon>Metazoa</taxon>
        <taxon>Chordata</taxon>
        <taxon>Tunicata</taxon>
        <taxon>Appendicularia</taxon>
        <taxon>Copelata</taxon>
        <taxon>Oikopleuridae</taxon>
        <taxon>Oikopleura</taxon>
    </lineage>
</organism>
<keyword evidence="11" id="KW-0472">Membrane</keyword>
<keyword evidence="8" id="KW-0746">Sphingolipid metabolism</keyword>
<dbReference type="EC" id="4.1.2.27" evidence="14"/>
<dbReference type="Pfam" id="PF00282">
    <property type="entry name" value="Pyridoxal_deC"/>
    <property type="match status" value="1"/>
</dbReference>
<evidence type="ECO:0000256" key="3">
    <source>
        <dbReference type="ARBA" id="ARBA00004760"/>
    </source>
</evidence>
<accession>E4XF21</accession>
<dbReference type="InterPro" id="IPR015422">
    <property type="entry name" value="PyrdxlP-dep_Trfase_small"/>
</dbReference>
<keyword evidence="12 17" id="KW-0456">Lyase</keyword>
<evidence type="ECO:0000256" key="15">
    <source>
        <dbReference type="ARBA" id="ARBA00042568"/>
    </source>
</evidence>
<dbReference type="PANTHER" id="PTHR42735">
    <property type="match status" value="1"/>
</dbReference>
<dbReference type="FunFam" id="3.40.640.10:FF:000020">
    <property type="entry name" value="sphingosine-1-phosphate lyase 1"/>
    <property type="match status" value="1"/>
</dbReference>
<keyword evidence="19" id="KW-1185">Reference proteome</keyword>
<keyword evidence="7 16" id="KW-0663">Pyridoxal phosphate</keyword>
<comment type="cofactor">
    <cofactor evidence="1 16 17">
        <name>pyridoxal 5'-phosphate</name>
        <dbReference type="ChEBI" id="CHEBI:597326"/>
    </cofactor>
</comment>
<feature type="modified residue" description="N6-(pyridoxal phosphate)lysine" evidence="16">
    <location>
        <position position="347"/>
    </location>
</feature>
<evidence type="ECO:0000256" key="7">
    <source>
        <dbReference type="ARBA" id="ARBA00022898"/>
    </source>
</evidence>
<evidence type="ECO:0000313" key="19">
    <source>
        <dbReference type="Proteomes" id="UP000001307"/>
    </source>
</evidence>
<dbReference type="Gene3D" id="3.90.1150.10">
    <property type="entry name" value="Aspartate Aminotransferase, domain 1"/>
    <property type="match status" value="1"/>
</dbReference>
<evidence type="ECO:0000256" key="10">
    <source>
        <dbReference type="ARBA" id="ARBA00023098"/>
    </source>
</evidence>
<evidence type="ECO:0000256" key="2">
    <source>
        <dbReference type="ARBA" id="ARBA00004389"/>
    </source>
</evidence>
<comment type="subcellular location">
    <subcellularLocation>
        <location evidence="2">Endoplasmic reticulum membrane</location>
        <topology evidence="2">Single-pass membrane protein</topology>
    </subcellularLocation>
</comment>
<evidence type="ECO:0000256" key="1">
    <source>
        <dbReference type="ARBA" id="ARBA00001933"/>
    </source>
</evidence>
<dbReference type="GO" id="GO:0030149">
    <property type="term" value="P:sphingolipid catabolic process"/>
    <property type="evidence" value="ECO:0007669"/>
    <property type="project" value="TreeGrafter"/>
</dbReference>
<keyword evidence="10" id="KW-0443">Lipid metabolism</keyword>
<dbReference type="GO" id="GO:0008117">
    <property type="term" value="F:sphinganine-1-phosphate aldolase activity"/>
    <property type="evidence" value="ECO:0007669"/>
    <property type="project" value="UniProtKB-EC"/>
</dbReference>
<comment type="pathway">
    <text evidence="4">Sphingolipid metabolism.</text>
</comment>